<dbReference type="SUPFAM" id="SSF52777">
    <property type="entry name" value="CoA-dependent acyltransferases"/>
    <property type="match status" value="1"/>
</dbReference>
<evidence type="ECO:0000313" key="3">
    <source>
        <dbReference type="EMBL" id="CAI8591931.1"/>
    </source>
</evidence>
<dbReference type="EMBL" id="OX451735">
    <property type="protein sequence ID" value="CAI8591931.1"/>
    <property type="molecule type" value="Genomic_DNA"/>
</dbReference>
<organism evidence="3 4">
    <name type="scientific">Vicia faba</name>
    <name type="common">Broad bean</name>
    <name type="synonym">Faba vulgaris</name>
    <dbReference type="NCBI Taxonomy" id="3906"/>
    <lineage>
        <taxon>Eukaryota</taxon>
        <taxon>Viridiplantae</taxon>
        <taxon>Streptophyta</taxon>
        <taxon>Embryophyta</taxon>
        <taxon>Tracheophyta</taxon>
        <taxon>Spermatophyta</taxon>
        <taxon>Magnoliopsida</taxon>
        <taxon>eudicotyledons</taxon>
        <taxon>Gunneridae</taxon>
        <taxon>Pentapetalae</taxon>
        <taxon>rosids</taxon>
        <taxon>fabids</taxon>
        <taxon>Fabales</taxon>
        <taxon>Fabaceae</taxon>
        <taxon>Papilionoideae</taxon>
        <taxon>50 kb inversion clade</taxon>
        <taxon>NPAAA clade</taxon>
        <taxon>Hologalegina</taxon>
        <taxon>IRL clade</taxon>
        <taxon>Fabeae</taxon>
        <taxon>Vicia</taxon>
    </lineage>
</organism>
<proteinExistence type="predicted"/>
<dbReference type="PANTHER" id="PTHR31625">
    <property type="match status" value="1"/>
</dbReference>
<keyword evidence="2" id="KW-0012">Acyltransferase</keyword>
<keyword evidence="1" id="KW-0808">Transferase</keyword>
<name>A0AAV0Z289_VICFA</name>
<dbReference type="Proteomes" id="UP001157006">
    <property type="component" value="Chromosome 1S"/>
</dbReference>
<dbReference type="GO" id="GO:0016747">
    <property type="term" value="F:acyltransferase activity, transferring groups other than amino-acyl groups"/>
    <property type="evidence" value="ECO:0007669"/>
    <property type="project" value="UniProtKB-ARBA"/>
</dbReference>
<dbReference type="InterPro" id="IPR051504">
    <property type="entry name" value="Plant_metabolite_acyltrans"/>
</dbReference>
<dbReference type="AlphaFoldDB" id="A0AAV0Z289"/>
<gene>
    <name evidence="3" type="ORF">VFH_I014000</name>
</gene>
<evidence type="ECO:0000256" key="1">
    <source>
        <dbReference type="ARBA" id="ARBA00022679"/>
    </source>
</evidence>
<reference evidence="3 4" key="1">
    <citation type="submission" date="2023-01" db="EMBL/GenBank/DDBJ databases">
        <authorList>
            <person name="Kreplak J."/>
        </authorList>
    </citation>
    <scope>NUCLEOTIDE SEQUENCE [LARGE SCALE GENOMIC DNA]</scope>
</reference>
<dbReference type="Gene3D" id="3.30.559.10">
    <property type="entry name" value="Chloramphenicol acetyltransferase-like domain"/>
    <property type="match status" value="2"/>
</dbReference>
<evidence type="ECO:0000313" key="4">
    <source>
        <dbReference type="Proteomes" id="UP001157006"/>
    </source>
</evidence>
<dbReference type="Pfam" id="PF02458">
    <property type="entry name" value="Transferase"/>
    <property type="match status" value="1"/>
</dbReference>
<sequence length="483" mass="54769">MASLEKHIKIHEQCKFSLPFESQLSLPLTFFDLFWLRFHPVERVFFYTLSNSQSHPSFFFQTIVPKLKSSLSLTLQHFLPIAGKIVWSSDSPKPFIQFNPVDDGVSLIIAQCDEDQDDIDFKKLLEYNTPHEVSLSRYFVPHLDSTDSFASILSIQITLFPKSGFSIGLSSHHAVLDGKSSTMFIKAWASTCKSLEETLSPSLKPSLEPFFGREVVVDANDFERLFISIWSDISSKQRSLQIMPNSKASQQSLVRATFELKRVDLEKLNKRVLSKWNMVELELAQQKEPKMETSKPKKLSNFVLTCAYVFVCIAKANQEANSDKEYKFACGFSADCRARLDPPIPENYFGNCVNTHIVETEYENFTQEDGLVIVAKRIYDKIKKMDEGVLEGMETLIFRLLAMKREGIQTMGVSGSTRLGVYEIDFGFGRPAKVEITSLDRGLTIGLAESKDLKGGVEVGLVLDKYVMGEFHSLFHEGLCFEE</sequence>
<protein>
    <submittedName>
        <fullName evidence="3">Uncharacterized protein</fullName>
    </submittedName>
</protein>
<evidence type="ECO:0000256" key="2">
    <source>
        <dbReference type="ARBA" id="ARBA00023315"/>
    </source>
</evidence>
<dbReference type="InterPro" id="IPR023213">
    <property type="entry name" value="CAT-like_dom_sf"/>
</dbReference>
<accession>A0AAV0Z289</accession>
<keyword evidence="4" id="KW-1185">Reference proteome</keyword>